<proteinExistence type="predicted"/>
<keyword evidence="2" id="KW-1185">Reference proteome</keyword>
<reference evidence="1" key="1">
    <citation type="submission" date="2021-07" db="EMBL/GenBank/DDBJ databases">
        <authorList>
            <person name="Catto M.A."/>
            <person name="Jacobson A."/>
            <person name="Kennedy G."/>
            <person name="Labadie P."/>
            <person name="Hunt B.G."/>
            <person name="Srinivasan R."/>
        </authorList>
    </citation>
    <scope>NUCLEOTIDE SEQUENCE</scope>
    <source>
        <strain evidence="1">PL_HMW_Pooled</strain>
        <tissue evidence="1">Head</tissue>
    </source>
</reference>
<dbReference type="Proteomes" id="UP001219518">
    <property type="component" value="Unassembled WGS sequence"/>
</dbReference>
<name>A0AAE1I3P7_9NEOP</name>
<dbReference type="GO" id="GO:0016301">
    <property type="term" value="F:kinase activity"/>
    <property type="evidence" value="ECO:0007669"/>
    <property type="project" value="UniProtKB-KW"/>
</dbReference>
<accession>A0AAE1I3P7</accession>
<gene>
    <name evidence="1" type="ORF">KUF71_008989</name>
</gene>
<dbReference type="EMBL" id="JAHWGI010001430">
    <property type="protein sequence ID" value="KAK3931770.1"/>
    <property type="molecule type" value="Genomic_DNA"/>
</dbReference>
<keyword evidence="1" id="KW-0418">Kinase</keyword>
<dbReference type="AlphaFoldDB" id="A0AAE1I3P7"/>
<evidence type="ECO:0000313" key="1">
    <source>
        <dbReference type="EMBL" id="KAK3931770.1"/>
    </source>
</evidence>
<sequence>DGDSPVPATRQRLASAAAHAERVHTETNGFAETADSFAAFFLGEGENIKLVQLIYS</sequence>
<organism evidence="1 2">
    <name type="scientific">Frankliniella fusca</name>
    <dbReference type="NCBI Taxonomy" id="407009"/>
    <lineage>
        <taxon>Eukaryota</taxon>
        <taxon>Metazoa</taxon>
        <taxon>Ecdysozoa</taxon>
        <taxon>Arthropoda</taxon>
        <taxon>Hexapoda</taxon>
        <taxon>Insecta</taxon>
        <taxon>Pterygota</taxon>
        <taxon>Neoptera</taxon>
        <taxon>Paraneoptera</taxon>
        <taxon>Thysanoptera</taxon>
        <taxon>Terebrantia</taxon>
        <taxon>Thripoidea</taxon>
        <taxon>Thripidae</taxon>
        <taxon>Frankliniella</taxon>
    </lineage>
</organism>
<reference evidence="1" key="2">
    <citation type="journal article" date="2023" name="BMC Genomics">
        <title>Pest status, molecular evolution, and epigenetic factors derived from the genome assembly of Frankliniella fusca, a thysanopteran phytovirus vector.</title>
        <authorList>
            <person name="Catto M.A."/>
            <person name="Labadie P.E."/>
            <person name="Jacobson A.L."/>
            <person name="Kennedy G.G."/>
            <person name="Srinivasan R."/>
            <person name="Hunt B.G."/>
        </authorList>
    </citation>
    <scope>NUCLEOTIDE SEQUENCE</scope>
    <source>
        <strain evidence="1">PL_HMW_Pooled</strain>
    </source>
</reference>
<keyword evidence="1" id="KW-0808">Transferase</keyword>
<protein>
    <submittedName>
        <fullName evidence="1">Tyrosine-protein kinase STYK1</fullName>
    </submittedName>
</protein>
<feature type="non-terminal residue" evidence="1">
    <location>
        <position position="1"/>
    </location>
</feature>
<comment type="caution">
    <text evidence="1">The sequence shown here is derived from an EMBL/GenBank/DDBJ whole genome shotgun (WGS) entry which is preliminary data.</text>
</comment>
<evidence type="ECO:0000313" key="2">
    <source>
        <dbReference type="Proteomes" id="UP001219518"/>
    </source>
</evidence>